<name>A0A9N9C9C7_9GLOM</name>
<reference evidence="2" key="1">
    <citation type="submission" date="2021-06" db="EMBL/GenBank/DDBJ databases">
        <authorList>
            <person name="Kallberg Y."/>
            <person name="Tangrot J."/>
            <person name="Rosling A."/>
        </authorList>
    </citation>
    <scope>NUCLEOTIDE SEQUENCE</scope>
    <source>
        <strain evidence="2">FL966</strain>
    </source>
</reference>
<evidence type="ECO:0000256" key="1">
    <source>
        <dbReference type="SAM" id="MobiDB-lite"/>
    </source>
</evidence>
<feature type="compositionally biased region" description="Polar residues" evidence="1">
    <location>
        <begin position="38"/>
        <end position="69"/>
    </location>
</feature>
<dbReference type="AlphaFoldDB" id="A0A9N9C9C7"/>
<feature type="region of interest" description="Disordered" evidence="1">
    <location>
        <begin position="129"/>
        <end position="179"/>
    </location>
</feature>
<dbReference type="OrthoDB" id="2395020at2759"/>
<gene>
    <name evidence="2" type="ORF">CPELLU_LOCUS6625</name>
</gene>
<feature type="compositionally biased region" description="Polar residues" evidence="1">
    <location>
        <begin position="102"/>
        <end position="117"/>
    </location>
</feature>
<sequence length="369" mass="41098">MFLSLGINKSKKSDNMSPPKRKKTKLPTNKGKTKTKRISASDNSSVMTAASEATNDTSPPSNVGTNGNELTVDEKITDEPLDKKIHHGHTDVDQEKDHVNKQLGSSNGPQHSNESGINANANTAIYLSPRRDANTGPPSESESSITEDSGENALSDITAPTEEDKGIFSSREEGWGEDTKDNIQDYYTKLHNSNHFDRRNELQKILHANNVNTSAIANNQYPLTSPELDDNTANKNFNDQRYILFENSKNSQDIDESESSLTAKRLKPSNTSLSFVTTASRGLPLELFTDSLYIGPIDQLSPMGLTFYWLGWYTEAVFSQIADKLNIVDRFTGIPLSKLFLWIYSPKSWMGIKNEDLERLEAAKMRNSE</sequence>
<feature type="compositionally biased region" description="Basic and acidic residues" evidence="1">
    <location>
        <begin position="162"/>
        <end position="179"/>
    </location>
</feature>
<organism evidence="2 3">
    <name type="scientific">Cetraspora pellucida</name>
    <dbReference type="NCBI Taxonomy" id="1433469"/>
    <lineage>
        <taxon>Eukaryota</taxon>
        <taxon>Fungi</taxon>
        <taxon>Fungi incertae sedis</taxon>
        <taxon>Mucoromycota</taxon>
        <taxon>Glomeromycotina</taxon>
        <taxon>Glomeromycetes</taxon>
        <taxon>Diversisporales</taxon>
        <taxon>Gigasporaceae</taxon>
        <taxon>Cetraspora</taxon>
    </lineage>
</organism>
<feature type="compositionally biased region" description="Polar residues" evidence="1">
    <location>
        <begin position="136"/>
        <end position="147"/>
    </location>
</feature>
<accession>A0A9N9C9C7</accession>
<feature type="compositionally biased region" description="Basic and acidic residues" evidence="1">
    <location>
        <begin position="72"/>
        <end position="100"/>
    </location>
</feature>
<evidence type="ECO:0000313" key="3">
    <source>
        <dbReference type="Proteomes" id="UP000789759"/>
    </source>
</evidence>
<dbReference type="EMBL" id="CAJVQA010004165">
    <property type="protein sequence ID" value="CAG8592944.1"/>
    <property type="molecule type" value="Genomic_DNA"/>
</dbReference>
<protein>
    <submittedName>
        <fullName evidence="2">7513_t:CDS:1</fullName>
    </submittedName>
</protein>
<keyword evidence="3" id="KW-1185">Reference proteome</keyword>
<proteinExistence type="predicted"/>
<feature type="compositionally biased region" description="Basic residues" evidence="1">
    <location>
        <begin position="19"/>
        <end position="37"/>
    </location>
</feature>
<comment type="caution">
    <text evidence="2">The sequence shown here is derived from an EMBL/GenBank/DDBJ whole genome shotgun (WGS) entry which is preliminary data.</text>
</comment>
<evidence type="ECO:0000313" key="2">
    <source>
        <dbReference type="EMBL" id="CAG8592944.1"/>
    </source>
</evidence>
<dbReference type="Proteomes" id="UP000789759">
    <property type="component" value="Unassembled WGS sequence"/>
</dbReference>
<feature type="region of interest" description="Disordered" evidence="1">
    <location>
        <begin position="1"/>
        <end position="117"/>
    </location>
</feature>